<reference evidence="12 13" key="1">
    <citation type="submission" date="2019-10" db="EMBL/GenBank/DDBJ databases">
        <title>Dictyobacter vulcani sp. nov., within the class Ktedonobacteria, isolated from soil of volcanic Mt. Zao.</title>
        <authorList>
            <person name="Zheng Y."/>
            <person name="Wang C.M."/>
            <person name="Sakai Y."/>
            <person name="Abe K."/>
            <person name="Yokota A."/>
            <person name="Yabe S."/>
        </authorList>
    </citation>
    <scope>NUCLEOTIDE SEQUENCE [LARGE SCALE GENOMIC DNA]</scope>
    <source>
        <strain evidence="12 13">W12</strain>
    </source>
</reference>
<dbReference type="PANTHER" id="PTHR11579:SF0">
    <property type="entry name" value="PROTEIN-L-ISOASPARTATE(D-ASPARTATE) O-METHYLTRANSFERASE"/>
    <property type="match status" value="1"/>
</dbReference>
<proteinExistence type="inferred from homology"/>
<comment type="caution">
    <text evidence="12">The sequence shown here is derived from an EMBL/GenBank/DDBJ whole genome shotgun (WGS) entry which is preliminary data.</text>
</comment>
<dbReference type="EC" id="2.1.1.77" evidence="3"/>
<keyword evidence="6 12" id="KW-0489">Methyltransferase</keyword>
<comment type="subcellular location">
    <subcellularLocation>
        <location evidence="1">Cytoplasm</location>
    </subcellularLocation>
</comment>
<evidence type="ECO:0000256" key="10">
    <source>
        <dbReference type="ARBA" id="ARBA00031323"/>
    </source>
</evidence>
<dbReference type="AlphaFoldDB" id="A0A5J4KTB7"/>
<dbReference type="RefSeq" id="WP_151757558.1">
    <property type="nucleotide sequence ID" value="NZ_BKZW01000002.1"/>
</dbReference>
<evidence type="ECO:0000256" key="4">
    <source>
        <dbReference type="ARBA" id="ARBA00013346"/>
    </source>
</evidence>
<evidence type="ECO:0000256" key="1">
    <source>
        <dbReference type="ARBA" id="ARBA00004496"/>
    </source>
</evidence>
<evidence type="ECO:0000256" key="11">
    <source>
        <dbReference type="ARBA" id="ARBA00031350"/>
    </source>
</evidence>
<evidence type="ECO:0000256" key="5">
    <source>
        <dbReference type="ARBA" id="ARBA00022490"/>
    </source>
</evidence>
<dbReference type="GO" id="GO:0005737">
    <property type="term" value="C:cytoplasm"/>
    <property type="evidence" value="ECO:0007669"/>
    <property type="project" value="UniProtKB-SubCell"/>
</dbReference>
<evidence type="ECO:0000313" key="12">
    <source>
        <dbReference type="EMBL" id="GER89701.1"/>
    </source>
</evidence>
<dbReference type="Proteomes" id="UP000326912">
    <property type="component" value="Unassembled WGS sequence"/>
</dbReference>
<dbReference type="SUPFAM" id="SSF53335">
    <property type="entry name" value="S-adenosyl-L-methionine-dependent methyltransferases"/>
    <property type="match status" value="1"/>
</dbReference>
<dbReference type="PROSITE" id="PS01279">
    <property type="entry name" value="PCMT"/>
    <property type="match status" value="1"/>
</dbReference>
<keyword evidence="8" id="KW-0949">S-adenosyl-L-methionine</keyword>
<dbReference type="GO" id="GO:0004719">
    <property type="term" value="F:protein-L-isoaspartate (D-aspartate) O-methyltransferase activity"/>
    <property type="evidence" value="ECO:0007669"/>
    <property type="project" value="UniProtKB-EC"/>
</dbReference>
<evidence type="ECO:0000313" key="13">
    <source>
        <dbReference type="Proteomes" id="UP000326912"/>
    </source>
</evidence>
<dbReference type="GO" id="GO:0032259">
    <property type="term" value="P:methylation"/>
    <property type="evidence" value="ECO:0007669"/>
    <property type="project" value="UniProtKB-KW"/>
</dbReference>
<dbReference type="CDD" id="cd02440">
    <property type="entry name" value="AdoMet_MTases"/>
    <property type="match status" value="1"/>
</dbReference>
<protein>
    <recommendedName>
        <fullName evidence="4">Protein-L-isoaspartate O-methyltransferase</fullName>
        <ecNumber evidence="3">2.1.1.77</ecNumber>
    </recommendedName>
    <alternativeName>
        <fullName evidence="11">L-isoaspartyl protein carboxyl methyltransferase</fullName>
    </alternativeName>
    <alternativeName>
        <fullName evidence="9">Protein L-isoaspartyl methyltransferase</fullName>
    </alternativeName>
    <alternativeName>
        <fullName evidence="10">Protein-beta-aspartate methyltransferase</fullName>
    </alternativeName>
</protein>
<evidence type="ECO:0000256" key="7">
    <source>
        <dbReference type="ARBA" id="ARBA00022679"/>
    </source>
</evidence>
<dbReference type="Gene3D" id="3.40.50.150">
    <property type="entry name" value="Vaccinia Virus protein VP39"/>
    <property type="match status" value="1"/>
</dbReference>
<accession>A0A5J4KTB7</accession>
<dbReference type="Pfam" id="PF01135">
    <property type="entry name" value="PCMT"/>
    <property type="match status" value="1"/>
</dbReference>
<keyword evidence="7 12" id="KW-0808">Transferase</keyword>
<evidence type="ECO:0000256" key="6">
    <source>
        <dbReference type="ARBA" id="ARBA00022603"/>
    </source>
</evidence>
<dbReference type="InterPro" id="IPR029063">
    <property type="entry name" value="SAM-dependent_MTases_sf"/>
</dbReference>
<gene>
    <name evidence="12" type="primary">pcm_2</name>
    <name evidence="12" type="ORF">KDW_38630</name>
</gene>
<dbReference type="PANTHER" id="PTHR11579">
    <property type="entry name" value="PROTEIN-L-ISOASPARTATE O-METHYLTRANSFERASE"/>
    <property type="match status" value="1"/>
</dbReference>
<keyword evidence="5" id="KW-0963">Cytoplasm</keyword>
<organism evidence="12 13">
    <name type="scientific">Dictyobacter vulcani</name>
    <dbReference type="NCBI Taxonomy" id="2607529"/>
    <lineage>
        <taxon>Bacteria</taxon>
        <taxon>Bacillati</taxon>
        <taxon>Chloroflexota</taxon>
        <taxon>Ktedonobacteria</taxon>
        <taxon>Ktedonobacterales</taxon>
        <taxon>Dictyobacteraceae</taxon>
        <taxon>Dictyobacter</taxon>
    </lineage>
</organism>
<evidence type="ECO:0000256" key="9">
    <source>
        <dbReference type="ARBA" id="ARBA00030757"/>
    </source>
</evidence>
<dbReference type="InterPro" id="IPR000682">
    <property type="entry name" value="PCMT"/>
</dbReference>
<keyword evidence="13" id="KW-1185">Reference proteome</keyword>
<evidence type="ECO:0000256" key="8">
    <source>
        <dbReference type="ARBA" id="ARBA00022691"/>
    </source>
</evidence>
<sequence length="390" mass="43965">MSITEKEQHELTQHLREQLVTQMKETNAIRSTSIEDAFLTIPREAFIPAFYQRDDQERRMIWQHRTREQTDAKSYLAQMYRDESLVTKIDQSGWPISSSSQPSVMAKMLEALDVQPGQRVLEVGTGTGYNAALLSMLTGHPQYVVTIDYDPALTRAATQLLAQVVGDGVSVITGDGFLGYHEGGPYDRIIITASIPTVPIALIKQLRIGGKLVMDLQGPLASGFLVLTKHTTNTTGRFFDEPLHFMPLTSAELPKQHMPRVTDLKQHHSFPLPPNHHFPGALNDLAFRWFLQWYIPGCQILRKKVQPRDAATAMDLITIINPDEQRQSMVQFSGGTAWQITTYGIDNLWNELMNAYDIFERLGKPQTSEYTLVVTDNAARLTIQTLELSV</sequence>
<evidence type="ECO:0000256" key="3">
    <source>
        <dbReference type="ARBA" id="ARBA00011890"/>
    </source>
</evidence>
<evidence type="ECO:0000256" key="2">
    <source>
        <dbReference type="ARBA" id="ARBA00005369"/>
    </source>
</evidence>
<name>A0A5J4KTB7_9CHLR</name>
<dbReference type="EMBL" id="BKZW01000002">
    <property type="protein sequence ID" value="GER89701.1"/>
    <property type="molecule type" value="Genomic_DNA"/>
</dbReference>
<comment type="similarity">
    <text evidence="2">Belongs to the methyltransferase superfamily. L-isoaspartyl/D-aspartyl protein methyltransferase family.</text>
</comment>